<reference evidence="2 3" key="1">
    <citation type="submission" date="2021-06" db="EMBL/GenBank/DDBJ databases">
        <title>Caerostris extrusa draft genome.</title>
        <authorList>
            <person name="Kono N."/>
            <person name="Arakawa K."/>
        </authorList>
    </citation>
    <scope>NUCLEOTIDE SEQUENCE [LARGE SCALE GENOMIC DNA]</scope>
</reference>
<dbReference type="AlphaFoldDB" id="A0AAV4PFE8"/>
<feature type="compositionally biased region" description="Basic residues" evidence="1">
    <location>
        <begin position="71"/>
        <end position="82"/>
    </location>
</feature>
<gene>
    <name evidence="2" type="ORF">CEXT_773481</name>
</gene>
<sequence length="82" mass="9471">MYTTNFFNTPLKTFLETPENPQIPNQHNLLYLPQQLNSPPHHEDEVNVTKDSPVKTNTIQSPITKQTWKPCTKRHAQTRGTS</sequence>
<evidence type="ECO:0000313" key="3">
    <source>
        <dbReference type="Proteomes" id="UP001054945"/>
    </source>
</evidence>
<evidence type="ECO:0000256" key="1">
    <source>
        <dbReference type="SAM" id="MobiDB-lite"/>
    </source>
</evidence>
<dbReference type="Proteomes" id="UP001054945">
    <property type="component" value="Unassembled WGS sequence"/>
</dbReference>
<organism evidence="2 3">
    <name type="scientific">Caerostris extrusa</name>
    <name type="common">Bark spider</name>
    <name type="synonym">Caerostris bankana</name>
    <dbReference type="NCBI Taxonomy" id="172846"/>
    <lineage>
        <taxon>Eukaryota</taxon>
        <taxon>Metazoa</taxon>
        <taxon>Ecdysozoa</taxon>
        <taxon>Arthropoda</taxon>
        <taxon>Chelicerata</taxon>
        <taxon>Arachnida</taxon>
        <taxon>Araneae</taxon>
        <taxon>Araneomorphae</taxon>
        <taxon>Entelegynae</taxon>
        <taxon>Araneoidea</taxon>
        <taxon>Araneidae</taxon>
        <taxon>Caerostris</taxon>
    </lineage>
</organism>
<name>A0AAV4PFE8_CAEEX</name>
<keyword evidence="3" id="KW-1185">Reference proteome</keyword>
<accession>A0AAV4PFE8</accession>
<comment type="caution">
    <text evidence="2">The sequence shown here is derived from an EMBL/GenBank/DDBJ whole genome shotgun (WGS) entry which is preliminary data.</text>
</comment>
<feature type="compositionally biased region" description="Polar residues" evidence="1">
    <location>
        <begin position="54"/>
        <end position="69"/>
    </location>
</feature>
<protein>
    <submittedName>
        <fullName evidence="2">Uncharacterized protein</fullName>
    </submittedName>
</protein>
<evidence type="ECO:0000313" key="2">
    <source>
        <dbReference type="EMBL" id="GIX94619.1"/>
    </source>
</evidence>
<dbReference type="EMBL" id="BPLR01004397">
    <property type="protein sequence ID" value="GIX94619.1"/>
    <property type="molecule type" value="Genomic_DNA"/>
</dbReference>
<feature type="region of interest" description="Disordered" evidence="1">
    <location>
        <begin position="35"/>
        <end position="82"/>
    </location>
</feature>
<proteinExistence type="predicted"/>